<dbReference type="SUPFAM" id="SSF53223">
    <property type="entry name" value="Aminoacid dehydrogenase-like, N-terminal domain"/>
    <property type="match status" value="1"/>
</dbReference>
<dbReference type="OrthoDB" id="184415at2759"/>
<evidence type="ECO:0000256" key="2">
    <source>
        <dbReference type="ARBA" id="ARBA00023002"/>
    </source>
</evidence>
<dbReference type="InterPro" id="IPR036291">
    <property type="entry name" value="NAD(P)-bd_dom_sf"/>
</dbReference>
<name>A0A9P8WA80_9HYPO</name>
<dbReference type="EMBL" id="JAGPYM010000006">
    <property type="protein sequence ID" value="KAH6893394.1"/>
    <property type="molecule type" value="Genomic_DNA"/>
</dbReference>
<evidence type="ECO:0000256" key="3">
    <source>
        <dbReference type="ARBA" id="ARBA00023027"/>
    </source>
</evidence>
<dbReference type="InterPro" id="IPR056365">
    <property type="entry name" value="NAD-GDH_2nd"/>
</dbReference>
<evidence type="ECO:0000313" key="7">
    <source>
        <dbReference type="Proteomes" id="UP000777438"/>
    </source>
</evidence>
<dbReference type="EC" id="1.4.1.2" evidence="4"/>
<evidence type="ECO:0000256" key="1">
    <source>
        <dbReference type="ARBA" id="ARBA00006382"/>
    </source>
</evidence>
<gene>
    <name evidence="6" type="ORF">B0T10DRAFT_399792</name>
</gene>
<keyword evidence="2 4" id="KW-0560">Oxidoreductase</keyword>
<comment type="similarity">
    <text evidence="1 4">Belongs to the Glu/Leu/Phe/Val dehydrogenases family.</text>
</comment>
<sequence>MLLVQSPTTNIPPPDSFPDYIDPFEEISPIMSAAVASKPLANIQSEEASRGPSPQPTHFSVPLTAINGNGHRILRSATVGYIAPEFKGKAEQIKSVKEIIGSAGFIPHSQIDEQVEYFYEKLGIDDVYFTIETPTVIASHVTSLYAAKVAAFAREDKQQEIRLDMEANDHAIYIDTSTPGQTNVAGPRYEERLESKYIDHQGKSKYRVETFRSPAALGSSPSSKASLRCYFVYQCQFQTPPEKTDPSETRLELIADTGFLQKATANTKQIYQEIIELAVKRAGPVIEVFDIEDSAEKRMVIAFRSRTARGMFSALSDLYHYYGVTSSRKYLEQFSNGVTVMSVYLKPALSLDAEFPPWDHSINQISKEVSLLYCLPHNKFHTLFLTGQLSLQESVYAHSAWVFVQHFLNRLGPEYTSLSQLLDPGNNAQAALLSNLKRRLRSETFTPDYIYEIIQNYPGLVRALYASFANVHLVKDPEIADQLVSSSSSVEILSDDALKDKISKNVQNEHEEMVLTAFRVFNNAILKTNYFTPTKVALSFRLDPAFLPEVEYPKRLYGMFLVISSESRGFHLRFKDISRGGIRIVKSRSKEAYSINARNLFDENYGLASTQQRKNKDIPEGGSKGVILLDPKQQDRAKEAFEKYIDSILDLLLPAQTPGIKNPLVDLYGKEEILFLGPDENTAELVNWATEHARVRGAPWWKSFFTGKSPKLGGIPHDTYGMTTLSVREYVKGIYRKLNLDPSTIRKMQTGGPDGDLGSNEIKLGNEKYTAIVDGSGVLADPNGLDHDELLRLANQRAMIAEYDISKLSKDGYRILCDDQNVTLPTGEVITNGTSFRNTFHLRDTGSVDAFVPCGGRPASIDLITVNRLIKDGKSVIPYLVEGANLFITQEAKLRLEEAGCILYKDASANKGGVTSSSLEVLASLSFDDAGFIENMCVGADGEAPQFYKDYVKQVQLKIQDNARLEFEAIWREHEETGIARSILSDKLSVAITDLDEKLQHSDLWDNEKIRLSVLQDALPALLLQKIGLETMVSRIPESYLRSIFGSYLASRFVYEFGSSPSQFAFYDL</sequence>
<comment type="catalytic activity">
    <reaction evidence="4">
        <text>L-glutamate + NAD(+) + H2O = 2-oxoglutarate + NH4(+) + NADH + H(+)</text>
        <dbReference type="Rhea" id="RHEA:15133"/>
        <dbReference type="ChEBI" id="CHEBI:15377"/>
        <dbReference type="ChEBI" id="CHEBI:15378"/>
        <dbReference type="ChEBI" id="CHEBI:16810"/>
        <dbReference type="ChEBI" id="CHEBI:28938"/>
        <dbReference type="ChEBI" id="CHEBI:29985"/>
        <dbReference type="ChEBI" id="CHEBI:57540"/>
        <dbReference type="ChEBI" id="CHEBI:57945"/>
        <dbReference type="EC" id="1.4.1.2"/>
    </reaction>
</comment>
<dbReference type="InterPro" id="IPR033524">
    <property type="entry name" value="Glu/Leu/Phe/Val_DH_AS"/>
</dbReference>
<reference evidence="6 7" key="1">
    <citation type="journal article" date="2021" name="Nat. Commun.">
        <title>Genetic determinants of endophytism in the Arabidopsis root mycobiome.</title>
        <authorList>
            <person name="Mesny F."/>
            <person name="Miyauchi S."/>
            <person name="Thiergart T."/>
            <person name="Pickel B."/>
            <person name="Atanasova L."/>
            <person name="Karlsson M."/>
            <person name="Huettel B."/>
            <person name="Barry K.W."/>
            <person name="Haridas S."/>
            <person name="Chen C."/>
            <person name="Bauer D."/>
            <person name="Andreopoulos W."/>
            <person name="Pangilinan J."/>
            <person name="LaButti K."/>
            <person name="Riley R."/>
            <person name="Lipzen A."/>
            <person name="Clum A."/>
            <person name="Drula E."/>
            <person name="Henrissat B."/>
            <person name="Kohler A."/>
            <person name="Grigoriev I.V."/>
            <person name="Martin F.M."/>
            <person name="Hacquard S."/>
        </authorList>
    </citation>
    <scope>NUCLEOTIDE SEQUENCE [LARGE SCALE GENOMIC DNA]</scope>
    <source>
        <strain evidence="6 7">MPI-CAGE-CH-0241</strain>
    </source>
</reference>
<dbReference type="SUPFAM" id="SSF51735">
    <property type="entry name" value="NAD(P)-binding Rossmann-fold domains"/>
    <property type="match status" value="1"/>
</dbReference>
<feature type="domain" description="Glutamate/phenylalanine/leucine/valine/L-tryptophan dehydrogenase C-terminal" evidence="5">
    <location>
        <begin position="714"/>
        <end position="978"/>
    </location>
</feature>
<accession>A0A9P8WA80</accession>
<protein>
    <recommendedName>
        <fullName evidence="4">NAD-specific glutamate dehydrogenase</fullName>
        <ecNumber evidence="4">1.4.1.2</ecNumber>
    </recommendedName>
</protein>
<proteinExistence type="inferred from homology"/>
<dbReference type="PANTHER" id="PTHR11606">
    <property type="entry name" value="GLUTAMATE DEHYDROGENASE"/>
    <property type="match status" value="1"/>
</dbReference>
<dbReference type="Pfam" id="PF23147">
    <property type="entry name" value="GDH2_N"/>
    <property type="match status" value="1"/>
</dbReference>
<dbReference type="PROSITE" id="PS00074">
    <property type="entry name" value="GLFV_DEHYDROGENASE"/>
    <property type="match status" value="1"/>
</dbReference>
<evidence type="ECO:0000256" key="4">
    <source>
        <dbReference type="PIRNR" id="PIRNR000184"/>
    </source>
</evidence>
<dbReference type="Pfam" id="PF23152">
    <property type="entry name" value="GDH_2nd"/>
    <property type="match status" value="1"/>
</dbReference>
<comment type="function">
    <text evidence="4">NAD(+)-dependent glutamate dehydrogenase which degrades glutamate to ammonia and alpha-ketoglutarate.</text>
</comment>
<keyword evidence="7" id="KW-1185">Reference proteome</keyword>
<dbReference type="PIRSF" id="PIRSF000184">
    <property type="entry name" value="GDH_NAD"/>
    <property type="match status" value="1"/>
</dbReference>
<dbReference type="Pfam" id="PF00208">
    <property type="entry name" value="ELFV_dehydrog"/>
    <property type="match status" value="1"/>
</dbReference>
<dbReference type="SMART" id="SM00839">
    <property type="entry name" value="ELFV_dehydrog"/>
    <property type="match status" value="1"/>
</dbReference>
<dbReference type="PANTHER" id="PTHR11606:SF24">
    <property type="entry name" value="NAD-SPECIFIC GLUTAMATE DEHYDROGENASE"/>
    <property type="match status" value="1"/>
</dbReference>
<dbReference type="GO" id="GO:0005739">
    <property type="term" value="C:mitochondrion"/>
    <property type="evidence" value="ECO:0007669"/>
    <property type="project" value="UniProtKB-UniRule"/>
</dbReference>
<dbReference type="GO" id="GO:0004352">
    <property type="term" value="F:glutamate dehydrogenase (NAD+) activity"/>
    <property type="evidence" value="ECO:0007669"/>
    <property type="project" value="UniProtKB-UniRule"/>
</dbReference>
<dbReference type="InterPro" id="IPR055480">
    <property type="entry name" value="NAD-GDH_N"/>
</dbReference>
<dbReference type="GO" id="GO:0006538">
    <property type="term" value="P:L-glutamate catabolic process"/>
    <property type="evidence" value="ECO:0007669"/>
    <property type="project" value="UniProtKB-UniRule"/>
</dbReference>
<dbReference type="InterPro" id="IPR006096">
    <property type="entry name" value="Glu/Leu/Phe/Val/Trp_DH_C"/>
</dbReference>
<dbReference type="Gene3D" id="3.40.50.720">
    <property type="entry name" value="NAD(P)-binding Rossmann-like Domain"/>
    <property type="match status" value="1"/>
</dbReference>
<dbReference type="AlphaFoldDB" id="A0A9P8WA80"/>
<dbReference type="InterPro" id="IPR016210">
    <property type="entry name" value="NAD-GDH_euk"/>
</dbReference>
<evidence type="ECO:0000259" key="5">
    <source>
        <dbReference type="SMART" id="SM00839"/>
    </source>
</evidence>
<evidence type="ECO:0000313" key="6">
    <source>
        <dbReference type="EMBL" id="KAH6893394.1"/>
    </source>
</evidence>
<dbReference type="InterPro" id="IPR046346">
    <property type="entry name" value="Aminoacid_DH-like_N_sf"/>
</dbReference>
<comment type="caution">
    <text evidence="6">The sequence shown here is derived from an EMBL/GenBank/DDBJ whole genome shotgun (WGS) entry which is preliminary data.</text>
</comment>
<dbReference type="Proteomes" id="UP000777438">
    <property type="component" value="Unassembled WGS sequence"/>
</dbReference>
<organism evidence="6 7">
    <name type="scientific">Thelonectria olida</name>
    <dbReference type="NCBI Taxonomy" id="1576542"/>
    <lineage>
        <taxon>Eukaryota</taxon>
        <taxon>Fungi</taxon>
        <taxon>Dikarya</taxon>
        <taxon>Ascomycota</taxon>
        <taxon>Pezizomycotina</taxon>
        <taxon>Sordariomycetes</taxon>
        <taxon>Hypocreomycetidae</taxon>
        <taxon>Hypocreales</taxon>
        <taxon>Nectriaceae</taxon>
        <taxon>Thelonectria</taxon>
    </lineage>
</organism>
<keyword evidence="3 4" id="KW-0520">NAD</keyword>